<organism evidence="4 5">
    <name type="scientific">Blattamonas nauphoetae</name>
    <dbReference type="NCBI Taxonomy" id="2049346"/>
    <lineage>
        <taxon>Eukaryota</taxon>
        <taxon>Metamonada</taxon>
        <taxon>Preaxostyla</taxon>
        <taxon>Oxymonadida</taxon>
        <taxon>Blattamonas</taxon>
    </lineage>
</organism>
<feature type="chain" id="PRO_5046110589" description="Transmembrane protein" evidence="3">
    <location>
        <begin position="20"/>
        <end position="732"/>
    </location>
</feature>
<feature type="compositionally biased region" description="Basic and acidic residues" evidence="1">
    <location>
        <begin position="640"/>
        <end position="671"/>
    </location>
</feature>
<feature type="compositionally biased region" description="Polar residues" evidence="1">
    <location>
        <begin position="672"/>
        <end position="685"/>
    </location>
</feature>
<dbReference type="SUPFAM" id="SSF51126">
    <property type="entry name" value="Pectin lyase-like"/>
    <property type="match status" value="1"/>
</dbReference>
<keyword evidence="2" id="KW-0812">Transmembrane</keyword>
<name>A0ABQ9XTU0_9EUKA</name>
<evidence type="ECO:0000256" key="2">
    <source>
        <dbReference type="SAM" id="Phobius"/>
    </source>
</evidence>
<keyword evidence="2" id="KW-0472">Membrane</keyword>
<feature type="compositionally biased region" description="Acidic residues" evidence="1">
    <location>
        <begin position="722"/>
        <end position="732"/>
    </location>
</feature>
<gene>
    <name evidence="4" type="ORF">BLNAU_10045</name>
</gene>
<comment type="caution">
    <text evidence="4">The sequence shown here is derived from an EMBL/GenBank/DDBJ whole genome shotgun (WGS) entry which is preliminary data.</text>
</comment>
<dbReference type="InterPro" id="IPR011050">
    <property type="entry name" value="Pectin_lyase_fold/virulence"/>
</dbReference>
<accession>A0ABQ9XTU0</accession>
<evidence type="ECO:0000256" key="1">
    <source>
        <dbReference type="SAM" id="MobiDB-lite"/>
    </source>
</evidence>
<evidence type="ECO:0008006" key="6">
    <source>
        <dbReference type="Google" id="ProtNLM"/>
    </source>
</evidence>
<protein>
    <recommendedName>
        <fullName evidence="6">Transmembrane protein</fullName>
    </recommendedName>
</protein>
<keyword evidence="2" id="KW-1133">Transmembrane helix</keyword>
<evidence type="ECO:0000313" key="5">
    <source>
        <dbReference type="Proteomes" id="UP001281761"/>
    </source>
</evidence>
<feature type="transmembrane region" description="Helical" evidence="2">
    <location>
        <begin position="604"/>
        <end position="630"/>
    </location>
</feature>
<sequence>MIFTILAFLSLFKSETVDLQDRIDECTSQEFNVALYEIYRASSISLESRHAAFIGMKFGVTLDLEAEISPAFHLINTTVSLKTIVIIPSNSAPFAEVKNDSLLFLEQCTYSTVNLLHPILLGERSELTVDTLSFVNVAFASPLISGYGDAENPTLSISLLSCSFENSTVVTPTPIVAGSDIERIAISNSSFVNITCTEKSILPTTPMSGVPSRSIEIVGGIWTSLDGPLSGSVVFGIQAHSLLLKSVEMTYCCNAARFWGNIALLEKTDITVISSKITSARTTPAQPNGSFLFLCHRNIVLTLIDTIFYECTASQDGGCIWSCSTLTATICECAVVLCSAEGNGGFMCSSGDHADIVLLNSTFDKCSACGNGGVVFSEGVQSLNESGSVFKTCTAKGSGGVMALVARKTDTQLNTLQPLSRLLLNHSTFSNCSAEQDGGCVWTDSAVLIDLLVCNATNSSAGGNGGFVCSCGTDANITSANTTSRLCSAGKQGGSLFVAGVRAFSMSWDNVSNSTAEQSGGGVALIVENDAELTFWKVDFANNSCPSSVGNDVVVLYKASTAAVLTKEDFATCWSTSELNKVLLLPMNTNIDWKNPRRPDAEVGWWMVAALVVGGCFVTIMLIAFSCVFIKRSPACAKSRERLEKKKRAEQTKHTESRSDATRQDGQERESSTTSTPAQKQSGFQSVPDAYCPPRPVDASSPLVHRDREDQPRTAACAYPEIGEDDVPFSLP</sequence>
<keyword evidence="5" id="KW-1185">Reference proteome</keyword>
<evidence type="ECO:0000313" key="4">
    <source>
        <dbReference type="EMBL" id="KAK2954906.1"/>
    </source>
</evidence>
<feature type="signal peptide" evidence="3">
    <location>
        <begin position="1"/>
        <end position="19"/>
    </location>
</feature>
<feature type="region of interest" description="Disordered" evidence="1">
    <location>
        <begin position="640"/>
        <end position="732"/>
    </location>
</feature>
<dbReference type="Proteomes" id="UP001281761">
    <property type="component" value="Unassembled WGS sequence"/>
</dbReference>
<dbReference type="EMBL" id="JARBJD010000072">
    <property type="protein sequence ID" value="KAK2954906.1"/>
    <property type="molecule type" value="Genomic_DNA"/>
</dbReference>
<evidence type="ECO:0000256" key="3">
    <source>
        <dbReference type="SAM" id="SignalP"/>
    </source>
</evidence>
<proteinExistence type="predicted"/>
<keyword evidence="3" id="KW-0732">Signal</keyword>
<reference evidence="4 5" key="1">
    <citation type="journal article" date="2022" name="bioRxiv">
        <title>Genomics of Preaxostyla Flagellates Illuminates Evolutionary Transitions and the Path Towards Mitochondrial Loss.</title>
        <authorList>
            <person name="Novak L.V.F."/>
            <person name="Treitli S.C."/>
            <person name="Pyrih J."/>
            <person name="Halakuc P."/>
            <person name="Pipaliya S.V."/>
            <person name="Vacek V."/>
            <person name="Brzon O."/>
            <person name="Soukal P."/>
            <person name="Eme L."/>
            <person name="Dacks J.B."/>
            <person name="Karnkowska A."/>
            <person name="Elias M."/>
            <person name="Hampl V."/>
        </authorList>
    </citation>
    <scope>NUCLEOTIDE SEQUENCE [LARGE SCALE GENOMIC DNA]</scope>
    <source>
        <strain evidence="4">NAU3</strain>
        <tissue evidence="4">Gut</tissue>
    </source>
</reference>